<keyword evidence="5" id="KW-1185">Reference proteome</keyword>
<evidence type="ECO:0000259" key="2">
    <source>
        <dbReference type="Pfam" id="PF00534"/>
    </source>
</evidence>
<dbReference type="FunFam" id="3.40.50.2000:FF:000119">
    <property type="entry name" value="Glycosyl transferase group 1"/>
    <property type="match status" value="1"/>
</dbReference>
<dbReference type="GO" id="GO:0016757">
    <property type="term" value="F:glycosyltransferase activity"/>
    <property type="evidence" value="ECO:0007669"/>
    <property type="project" value="InterPro"/>
</dbReference>
<name>A0A7D5KKD0_9EURY</name>
<dbReference type="EMBL" id="CP058601">
    <property type="protein sequence ID" value="QLG48918.1"/>
    <property type="molecule type" value="Genomic_DNA"/>
</dbReference>
<dbReference type="Pfam" id="PF00534">
    <property type="entry name" value="Glycos_transf_1"/>
    <property type="match status" value="1"/>
</dbReference>
<keyword evidence="1" id="KW-0808">Transferase</keyword>
<evidence type="ECO:0000259" key="3">
    <source>
        <dbReference type="Pfam" id="PF13439"/>
    </source>
</evidence>
<dbReference type="SUPFAM" id="SSF53756">
    <property type="entry name" value="UDP-Glycosyltransferase/glycogen phosphorylase"/>
    <property type="match status" value="1"/>
</dbReference>
<dbReference type="InterPro" id="IPR001296">
    <property type="entry name" value="Glyco_trans_1"/>
</dbReference>
<evidence type="ECO:0000313" key="5">
    <source>
        <dbReference type="Proteomes" id="UP000509241"/>
    </source>
</evidence>
<evidence type="ECO:0000256" key="1">
    <source>
        <dbReference type="ARBA" id="ARBA00022679"/>
    </source>
</evidence>
<dbReference type="InterPro" id="IPR028098">
    <property type="entry name" value="Glyco_trans_4-like_N"/>
</dbReference>
<dbReference type="KEGG" id="haly:HYG82_08670"/>
<dbReference type="Pfam" id="PF13439">
    <property type="entry name" value="Glyco_transf_4"/>
    <property type="match status" value="1"/>
</dbReference>
<feature type="domain" description="Glycosyl transferase family 1" evidence="2">
    <location>
        <begin position="190"/>
        <end position="342"/>
    </location>
</feature>
<dbReference type="Proteomes" id="UP000509241">
    <property type="component" value="Chromosome"/>
</dbReference>
<dbReference type="RefSeq" id="WP_179260654.1">
    <property type="nucleotide sequence ID" value="NZ_CP058601.1"/>
</dbReference>
<dbReference type="PANTHER" id="PTHR46401">
    <property type="entry name" value="GLYCOSYLTRANSFERASE WBBK-RELATED"/>
    <property type="match status" value="1"/>
</dbReference>
<organism evidence="4 5">
    <name type="scientific">Natrinema halophilum</name>
    <dbReference type="NCBI Taxonomy" id="1699371"/>
    <lineage>
        <taxon>Archaea</taxon>
        <taxon>Methanobacteriati</taxon>
        <taxon>Methanobacteriota</taxon>
        <taxon>Stenosarchaea group</taxon>
        <taxon>Halobacteria</taxon>
        <taxon>Halobacteriales</taxon>
        <taxon>Natrialbaceae</taxon>
        <taxon>Natrinema</taxon>
    </lineage>
</organism>
<dbReference type="AlphaFoldDB" id="A0A7D5KKD0"/>
<protein>
    <submittedName>
        <fullName evidence="4">Glycosyltransferase family 4 protein</fullName>
    </submittedName>
</protein>
<feature type="domain" description="Glycosyltransferase subfamily 4-like N-terminal" evidence="3">
    <location>
        <begin position="15"/>
        <end position="170"/>
    </location>
</feature>
<accession>A0A7D5KKD0</accession>
<proteinExistence type="predicted"/>
<gene>
    <name evidence="4" type="ORF">HYG82_08670</name>
</gene>
<evidence type="ECO:0000313" key="4">
    <source>
        <dbReference type="EMBL" id="QLG48918.1"/>
    </source>
</evidence>
<sequence length="367" mass="41711">MRIFYDGVIFTRQQFGGINRIYERLATELPTVAPDSVLRTFRFPSTLDSHPFLTQSRYLIPKLGGVLRELDERIFLPRAVNKFDPDIYHTSYFRLPADINAPSVVTVYDMIHERFADELGNAEATSAMKQASVERADHVIAISKCTKDDLVKYFDIAPEKVSVIHLAADPVFEPVDDSTVSRLRAEYDLPEQFLLYVGRRGGYKNFDTLLEAYADWEYAEDVSLVCVGGGEKWSNAEAETIRQANLEESTQLITWVDDNELRSFYTAATAFVYPSRYEGFGIPPLEAMQCETPVVASNVSAIPEVVGEAGTYVDPDDPADIRRALSEVILDPEYRELLVERGLRQAKAFDWQQTTRQTYQVYENIHD</sequence>
<reference evidence="4 5" key="1">
    <citation type="submission" date="2020-07" db="EMBL/GenBank/DDBJ databases">
        <authorList>
            <person name="Cui H."/>
        </authorList>
    </citation>
    <scope>NUCLEOTIDE SEQUENCE [LARGE SCALE GENOMIC DNA]</scope>
    <source>
        <strain evidence="4 5">YPL8</strain>
    </source>
</reference>
<dbReference type="PANTHER" id="PTHR46401:SF2">
    <property type="entry name" value="GLYCOSYLTRANSFERASE WBBK-RELATED"/>
    <property type="match status" value="1"/>
</dbReference>
<dbReference type="Gene3D" id="3.40.50.2000">
    <property type="entry name" value="Glycogen Phosphorylase B"/>
    <property type="match status" value="2"/>
</dbReference>
<dbReference type="GeneID" id="56033359"/>
<dbReference type="OrthoDB" id="186661at2157"/>
<dbReference type="CDD" id="cd03809">
    <property type="entry name" value="GT4_MtfB-like"/>
    <property type="match status" value="1"/>
</dbReference>